<dbReference type="Pfam" id="PF04230">
    <property type="entry name" value="PS_pyruv_trans"/>
    <property type="match status" value="1"/>
</dbReference>
<sequence>MKIGIIGNYGHNNNGDEAILTGILKQLIEELSIPNEDIIVFSNNPKDTEQRYGVKAVPIFHRKGPLLFSIMKTLKENYFIMRKLDAIIVGGGGILMDLYKWDGPLYATLGLLGHYAGCKVIVYGVGVGPIETKLGAFFIKQLSQKAFCISVRDEQSKRLLQALGVKRDIHVIGDPALYLAAPNEKKESRFVQKVAVTAVPYYNGKYWPTSNEQKYSNYVTGMAKNLDQLIEKKNVTVTFFSTKYPQDVQVTKDIASRMKHSDRVTIIDENLHPNDIVSICASHDLVIGTRLHSLILAVVAKTPIIGVGYHPKVHHFLTFIRQTDRYVSVEELGMEPTSFVQIVEKMEKNWLDIQRETIQIAEQMREKAGEGIELLRLMGEKHVR</sequence>
<dbReference type="InterPro" id="IPR007345">
    <property type="entry name" value="Polysacch_pyruvyl_Trfase"/>
</dbReference>
<proteinExistence type="predicted"/>
<evidence type="ECO:0000313" key="3">
    <source>
        <dbReference type="Proteomes" id="UP000075324"/>
    </source>
</evidence>
<name>A0A150MG11_9BACL</name>
<dbReference type="PANTHER" id="PTHR36836">
    <property type="entry name" value="COLANIC ACID BIOSYNTHESIS PROTEIN WCAK"/>
    <property type="match status" value="1"/>
</dbReference>
<dbReference type="PANTHER" id="PTHR36836:SF1">
    <property type="entry name" value="COLANIC ACID BIOSYNTHESIS PROTEIN WCAK"/>
    <property type="match status" value="1"/>
</dbReference>
<evidence type="ECO:0000259" key="1">
    <source>
        <dbReference type="Pfam" id="PF04230"/>
    </source>
</evidence>
<gene>
    <name evidence="2" type="ORF">B4110_3185</name>
</gene>
<organism evidence="2 3">
    <name type="scientific">Parageobacillus toebii</name>
    <dbReference type="NCBI Taxonomy" id="153151"/>
    <lineage>
        <taxon>Bacteria</taxon>
        <taxon>Bacillati</taxon>
        <taxon>Bacillota</taxon>
        <taxon>Bacilli</taxon>
        <taxon>Bacillales</taxon>
        <taxon>Anoxybacillaceae</taxon>
        <taxon>Parageobacillus</taxon>
    </lineage>
</organism>
<feature type="domain" description="Polysaccharide pyruvyl transferase" evidence="1">
    <location>
        <begin position="15"/>
        <end position="310"/>
    </location>
</feature>
<dbReference type="PATRIC" id="fig|153151.4.peg.1603"/>
<protein>
    <recommendedName>
        <fullName evidence="1">Polysaccharide pyruvyl transferase domain-containing protein</fullName>
    </recommendedName>
</protein>
<comment type="caution">
    <text evidence="2">The sequence shown here is derived from an EMBL/GenBank/DDBJ whole genome shotgun (WGS) entry which is preliminary data.</text>
</comment>
<accession>A0A150MG11</accession>
<dbReference type="Proteomes" id="UP000075324">
    <property type="component" value="Unassembled WGS sequence"/>
</dbReference>
<reference evidence="2 3" key="1">
    <citation type="submission" date="2016-01" db="EMBL/GenBank/DDBJ databases">
        <title>Draft Genome Sequences of Seven Thermophilic Sporeformers Isolated from Foods.</title>
        <authorList>
            <person name="Berendsen E.M."/>
            <person name="Wells-Bennik M.H."/>
            <person name="Krawcyk A.O."/>
            <person name="De Jong A."/>
            <person name="Holsappel S."/>
            <person name="Eijlander R.T."/>
            <person name="Kuipers O.P."/>
        </authorList>
    </citation>
    <scope>NUCLEOTIDE SEQUENCE [LARGE SCALE GENOMIC DNA]</scope>
    <source>
        <strain evidence="2 3">B4110</strain>
    </source>
</reference>
<dbReference type="AlphaFoldDB" id="A0A150MG11"/>
<evidence type="ECO:0000313" key="2">
    <source>
        <dbReference type="EMBL" id="KYD23431.1"/>
    </source>
</evidence>
<dbReference type="EMBL" id="LQYW01000165">
    <property type="protein sequence ID" value="KYD23431.1"/>
    <property type="molecule type" value="Genomic_DNA"/>
</dbReference>
<dbReference type="RefSeq" id="WP_062679034.1">
    <property type="nucleotide sequence ID" value="NZ_LQYW01000165.1"/>
</dbReference>